<dbReference type="Proteomes" id="UP000247498">
    <property type="component" value="Unassembled WGS sequence"/>
</dbReference>
<proteinExistence type="predicted"/>
<sequence>MAHIKVATAHVTVDALADQFWQRYLHGTSYAGPEAAAEALLGVLNKLYLQAGRDAVRTFLRSIKEQLAPRQPAARAPAPPAAVFALASSLAVAAERLRQFSPVKGHDKLGAVVLEELRLRLFRIVMGDTFAADTGLRRRALDCCFVRMMQEEETRQRCQERLAAAQNSCAASDSGSSTASAASTPTTLSRSQEALGVQRARSLGRNLTIAGLTGPDTSSWGALWGSIMAGSLGHQAMPLLQSVMADLYTCGGLAAASARSSASTVRSSSFCRLGSKSSVASSPASAAAPPPASPGRLELPDAARAAAPPVDSPPRLPTGRRRASRASDGGDGVSSSPLRSRIGGAAAVWKGRLSAAASGARERMSRLGDGALRGSSPGAGDAPGGDASSGDEAPVAPSALDSELSLGDASPGPAVPAPAEGRDQAAQPQAPQLQPQAPQPEPPPGAQADDRGAKQLPGAPEAPASEAGSEEATDQLPEGWVAFGSEAEAAARGAADPPAQQPAAGHHRRNSSRTLKFWSEESIAWGKDDGAAAAAAGAAAAAPPVAEPLAQAAAAAR</sequence>
<feature type="region of interest" description="Disordered" evidence="1">
    <location>
        <begin position="360"/>
        <end position="514"/>
    </location>
</feature>
<protein>
    <submittedName>
        <fullName evidence="2">Uncharacterized protein</fullName>
    </submittedName>
</protein>
<organism evidence="2 3">
    <name type="scientific">Raphidocelis subcapitata</name>
    <dbReference type="NCBI Taxonomy" id="307507"/>
    <lineage>
        <taxon>Eukaryota</taxon>
        <taxon>Viridiplantae</taxon>
        <taxon>Chlorophyta</taxon>
        <taxon>core chlorophytes</taxon>
        <taxon>Chlorophyceae</taxon>
        <taxon>CS clade</taxon>
        <taxon>Sphaeropleales</taxon>
        <taxon>Selenastraceae</taxon>
        <taxon>Raphidocelis</taxon>
    </lineage>
</organism>
<feature type="compositionally biased region" description="Low complexity" evidence="1">
    <location>
        <begin position="171"/>
        <end position="191"/>
    </location>
</feature>
<name>A0A2V0PEQ0_9CHLO</name>
<feature type="compositionally biased region" description="Low complexity" evidence="1">
    <location>
        <begin position="277"/>
        <end position="287"/>
    </location>
</feature>
<feature type="region of interest" description="Disordered" evidence="1">
    <location>
        <begin position="530"/>
        <end position="557"/>
    </location>
</feature>
<dbReference type="EMBL" id="BDRX01000066">
    <property type="protein sequence ID" value="GBF95565.1"/>
    <property type="molecule type" value="Genomic_DNA"/>
</dbReference>
<dbReference type="OrthoDB" id="551203at2759"/>
<evidence type="ECO:0000313" key="3">
    <source>
        <dbReference type="Proteomes" id="UP000247498"/>
    </source>
</evidence>
<feature type="compositionally biased region" description="Low complexity" evidence="1">
    <location>
        <begin position="424"/>
        <end position="436"/>
    </location>
</feature>
<gene>
    <name evidence="2" type="ORF">Rsub_08546</name>
</gene>
<feature type="region of interest" description="Disordered" evidence="1">
    <location>
        <begin position="171"/>
        <end position="195"/>
    </location>
</feature>
<comment type="caution">
    <text evidence="2">The sequence shown here is derived from an EMBL/GenBank/DDBJ whole genome shotgun (WGS) entry which is preliminary data.</text>
</comment>
<dbReference type="AlphaFoldDB" id="A0A2V0PEQ0"/>
<feature type="compositionally biased region" description="Low complexity" evidence="1">
    <location>
        <begin position="486"/>
        <end position="504"/>
    </location>
</feature>
<feature type="compositionally biased region" description="Low complexity" evidence="1">
    <location>
        <begin position="300"/>
        <end position="309"/>
    </location>
</feature>
<keyword evidence="3" id="KW-1185">Reference proteome</keyword>
<feature type="compositionally biased region" description="Low complexity" evidence="1">
    <location>
        <begin position="531"/>
        <end position="557"/>
    </location>
</feature>
<evidence type="ECO:0000313" key="2">
    <source>
        <dbReference type="EMBL" id="GBF95565.1"/>
    </source>
</evidence>
<feature type="compositionally biased region" description="Low complexity" evidence="1">
    <location>
        <begin position="457"/>
        <end position="467"/>
    </location>
</feature>
<feature type="compositionally biased region" description="Low complexity" evidence="1">
    <location>
        <begin position="374"/>
        <end position="391"/>
    </location>
</feature>
<feature type="region of interest" description="Disordered" evidence="1">
    <location>
        <begin position="276"/>
        <end position="339"/>
    </location>
</feature>
<dbReference type="InParanoid" id="A0A2V0PEQ0"/>
<reference evidence="2 3" key="1">
    <citation type="journal article" date="2018" name="Sci. Rep.">
        <title>Raphidocelis subcapitata (=Pseudokirchneriella subcapitata) provides an insight into genome evolution and environmental adaptations in the Sphaeropleales.</title>
        <authorList>
            <person name="Suzuki S."/>
            <person name="Yamaguchi H."/>
            <person name="Nakajima N."/>
            <person name="Kawachi M."/>
        </authorList>
    </citation>
    <scope>NUCLEOTIDE SEQUENCE [LARGE SCALE GENOMIC DNA]</scope>
    <source>
        <strain evidence="2 3">NIES-35</strain>
    </source>
</reference>
<accession>A0A2V0PEQ0</accession>
<evidence type="ECO:0000256" key="1">
    <source>
        <dbReference type="SAM" id="MobiDB-lite"/>
    </source>
</evidence>